<dbReference type="STRING" id="1618671.UY67_C0024G0023"/>
<organism evidence="1 2">
    <name type="scientific">Candidatus Kaiserbacteria bacterium GW2011_GWA2_52_12</name>
    <dbReference type="NCBI Taxonomy" id="1618671"/>
    <lineage>
        <taxon>Bacteria</taxon>
        <taxon>Candidatus Kaiseribacteriota</taxon>
    </lineage>
</organism>
<accession>A0A0G1ZUS3</accession>
<gene>
    <name evidence="1" type="ORF">UY67_C0024G0023</name>
</gene>
<evidence type="ECO:0000313" key="2">
    <source>
        <dbReference type="Proteomes" id="UP000034273"/>
    </source>
</evidence>
<proteinExistence type="predicted"/>
<dbReference type="Proteomes" id="UP000034273">
    <property type="component" value="Unassembled WGS sequence"/>
</dbReference>
<dbReference type="AlphaFoldDB" id="A0A0G1ZUS3"/>
<evidence type="ECO:0008006" key="3">
    <source>
        <dbReference type="Google" id="ProtNLM"/>
    </source>
</evidence>
<reference evidence="1 2" key="1">
    <citation type="journal article" date="2015" name="Nature">
        <title>rRNA introns, odd ribosomes, and small enigmatic genomes across a large radiation of phyla.</title>
        <authorList>
            <person name="Brown C.T."/>
            <person name="Hug L.A."/>
            <person name="Thomas B.C."/>
            <person name="Sharon I."/>
            <person name="Castelle C.J."/>
            <person name="Singh A."/>
            <person name="Wilkins M.J."/>
            <person name="Williams K.H."/>
            <person name="Banfield J.F."/>
        </authorList>
    </citation>
    <scope>NUCLEOTIDE SEQUENCE [LARGE SCALE GENOMIC DNA]</scope>
</reference>
<dbReference type="EMBL" id="LCQW01000024">
    <property type="protein sequence ID" value="KKW23349.1"/>
    <property type="molecule type" value="Genomic_DNA"/>
</dbReference>
<comment type="caution">
    <text evidence="1">The sequence shown here is derived from an EMBL/GenBank/DDBJ whole genome shotgun (WGS) entry which is preliminary data.</text>
</comment>
<evidence type="ECO:0000313" key="1">
    <source>
        <dbReference type="EMBL" id="KKW23349.1"/>
    </source>
</evidence>
<name>A0A0G1ZUS3_9BACT</name>
<sequence length="131" mass="15446">MREVSCLFATRWDKVLLATKDGGKNWHFPQEEVRRDVKGNPIETPLDAIYRIVDKLDGIEEEDVIPETSREYRSHRGEHTLYHVFMTDSKLDHGELRSNGTTYEWTSNPHSKNLNECTRLKLMEYTFFPET</sequence>
<protein>
    <recommendedName>
        <fullName evidence="3">Nudix hydrolase domain-containing protein</fullName>
    </recommendedName>
</protein>